<dbReference type="PROSITE" id="PS00069">
    <property type="entry name" value="G6P_DEHYDROGENASE"/>
    <property type="match status" value="1"/>
</dbReference>
<comment type="similarity">
    <text evidence="2 7">Belongs to the glucose-6-phosphate dehydrogenase family.</text>
</comment>
<dbReference type="RefSeq" id="WP_339574653.1">
    <property type="nucleotide sequence ID" value="NZ_JBBIAA010000006.1"/>
</dbReference>
<feature type="compositionally biased region" description="Gly residues" evidence="8">
    <location>
        <begin position="496"/>
        <end position="511"/>
    </location>
</feature>
<keyword evidence="4 7" id="KW-0521">NADP</keyword>
<keyword evidence="5 7" id="KW-0560">Oxidoreductase</keyword>
<comment type="caution">
    <text evidence="11">The sequence shown here is derived from an EMBL/GenBank/DDBJ whole genome shotgun (WGS) entry which is preliminary data.</text>
</comment>
<feature type="binding site" evidence="7">
    <location>
        <position position="164"/>
    </location>
    <ligand>
        <name>NADP(+)</name>
        <dbReference type="ChEBI" id="CHEBI:58349"/>
    </ligand>
</feature>
<feature type="binding site" evidence="7">
    <location>
        <position position="198"/>
    </location>
    <ligand>
        <name>substrate</name>
    </ligand>
</feature>
<feature type="binding site" evidence="7">
    <location>
        <position position="251"/>
    </location>
    <ligand>
        <name>substrate</name>
    </ligand>
</feature>
<dbReference type="InterPro" id="IPR019796">
    <property type="entry name" value="G6P_DH_AS"/>
</dbReference>
<organism evidence="11 12">
    <name type="scientific">Pseudokineococcus basanitobsidens</name>
    <dbReference type="NCBI Taxonomy" id="1926649"/>
    <lineage>
        <taxon>Bacteria</taxon>
        <taxon>Bacillati</taxon>
        <taxon>Actinomycetota</taxon>
        <taxon>Actinomycetes</taxon>
        <taxon>Kineosporiales</taxon>
        <taxon>Kineosporiaceae</taxon>
        <taxon>Pseudokineococcus</taxon>
    </lineage>
</organism>
<evidence type="ECO:0000313" key="11">
    <source>
        <dbReference type="EMBL" id="MEJ5945273.1"/>
    </source>
</evidence>
<dbReference type="InterPro" id="IPR022675">
    <property type="entry name" value="G6P_DH_C"/>
</dbReference>
<dbReference type="InterPro" id="IPR001282">
    <property type="entry name" value="G6P_DH"/>
</dbReference>
<reference evidence="11 12" key="1">
    <citation type="journal article" date="2017" name="Int. J. Syst. Evol. Microbiol.">
        <title>Pseudokineococcus basanitobsidens sp. nov., isolated from volcanic rock.</title>
        <authorList>
            <person name="Lee D.W."/>
            <person name="Park M.Y."/>
            <person name="Kim J.J."/>
            <person name="Kim B.S."/>
        </authorList>
    </citation>
    <scope>NUCLEOTIDE SEQUENCE [LARGE SCALE GENOMIC DNA]</scope>
    <source>
        <strain evidence="11 12">DSM 103726</strain>
    </source>
</reference>
<feature type="binding site" evidence="7">
    <location>
        <position position="194"/>
    </location>
    <ligand>
        <name>substrate</name>
    </ligand>
</feature>
<comment type="function">
    <text evidence="7">Catalyzes the oxidation of glucose 6-phosphate to 6-phosphogluconolactone.</text>
</comment>
<sequence length="511" mass="55051">MASTTQQQGGEQRPPRPDPTVFVLYGATGDLARRMVLPAFYDLACRGLMPEDWRLVGNGRGDVAHEDFRGHVHDVLEEFGPHPDDGPWEEFSKRLLFAGGGFKTDDPGSLLDVIASARSEMDGDTGQRAQLVHYLAIPPVAFRETTRALGEHDLAKGATVVYEKPFGTSPDDFRGLDELVHEVLDEEQVFRIDHFLGKEGTQDLHVLRFGNTLFGRAWGRDVVEQVQIDVPEPLDVADRAEFYDATGALLDMLVTHLMQVTAEVAMEPPTSFSPQDLQTAREAVLAAVRPLSRDDVVLGQFDGYTDIDGVADDSTTDTFVAARLWVDTDRWHGVPFLLRTGKRLAGDAQRVSLVLRRPEDSPLGDLPEEGNVLTVDLKGAGGLEVGMVLKTPGPELALTTSSAHLSLSDVDGGDPLPPYVALLHDVLHGDRSLFTSSDGLASAWSVVQPVLEDRPDVQPYAPGSWGPQAADTLPGPRGWLLGGRGDDDRDGDGGEGGDGGDGAGQGSGSRS</sequence>
<evidence type="ECO:0000256" key="6">
    <source>
        <dbReference type="ARBA" id="ARBA00023277"/>
    </source>
</evidence>
<evidence type="ECO:0000259" key="10">
    <source>
        <dbReference type="Pfam" id="PF02781"/>
    </source>
</evidence>
<evidence type="ECO:0000259" key="9">
    <source>
        <dbReference type="Pfam" id="PF00479"/>
    </source>
</evidence>
<dbReference type="Pfam" id="PF02781">
    <property type="entry name" value="G6PD_C"/>
    <property type="match status" value="1"/>
</dbReference>
<feature type="region of interest" description="Disordered" evidence="8">
    <location>
        <begin position="455"/>
        <end position="511"/>
    </location>
</feature>
<evidence type="ECO:0000256" key="2">
    <source>
        <dbReference type="ARBA" id="ARBA00009975"/>
    </source>
</evidence>
<feature type="domain" description="Glucose-6-phosphate dehydrogenase C-terminal" evidence="10">
    <location>
        <begin position="206"/>
        <end position="473"/>
    </location>
</feature>
<evidence type="ECO:0000256" key="7">
    <source>
        <dbReference type="HAMAP-Rule" id="MF_00966"/>
    </source>
</evidence>
<keyword evidence="3 7" id="KW-0313">Glucose metabolism</keyword>
<protein>
    <recommendedName>
        <fullName evidence="7">Glucose-6-phosphate 1-dehydrogenase</fullName>
        <shortName evidence="7">G6PD</shortName>
        <ecNumber evidence="7">1.1.1.49</ecNumber>
    </recommendedName>
</protein>
<evidence type="ECO:0000256" key="8">
    <source>
        <dbReference type="SAM" id="MobiDB-lite"/>
    </source>
</evidence>
<dbReference type="SUPFAM" id="SSF51735">
    <property type="entry name" value="NAD(P)-binding Rossmann-fold domains"/>
    <property type="match status" value="1"/>
</dbReference>
<name>A0ABU8RJZ1_9ACTN</name>
<comment type="pathway">
    <text evidence="1 7">Carbohydrate degradation; pentose phosphate pathway; D-ribulose 5-phosphate from D-glucose 6-phosphate (oxidative stage): step 1/3.</text>
</comment>
<dbReference type="InterPro" id="IPR036291">
    <property type="entry name" value="NAD(P)-bd_dom_sf"/>
</dbReference>
<dbReference type="PANTHER" id="PTHR23429:SF0">
    <property type="entry name" value="GLUCOSE-6-PHOSPHATE 1-DEHYDROGENASE"/>
    <property type="match status" value="1"/>
</dbReference>
<dbReference type="SUPFAM" id="SSF55347">
    <property type="entry name" value="Glyceraldehyde-3-phosphate dehydrogenase-like, C-terminal domain"/>
    <property type="match status" value="1"/>
</dbReference>
<dbReference type="Pfam" id="PF00479">
    <property type="entry name" value="G6PD_N"/>
    <property type="match status" value="1"/>
</dbReference>
<proteinExistence type="inferred from homology"/>
<evidence type="ECO:0000256" key="4">
    <source>
        <dbReference type="ARBA" id="ARBA00022857"/>
    </source>
</evidence>
<feature type="domain" description="Glucose-6-phosphate dehydrogenase NAD-binding" evidence="9">
    <location>
        <begin position="23"/>
        <end position="202"/>
    </location>
</feature>
<feature type="active site" description="Proton acceptor" evidence="7">
    <location>
        <position position="256"/>
    </location>
</feature>
<evidence type="ECO:0000256" key="1">
    <source>
        <dbReference type="ARBA" id="ARBA00004937"/>
    </source>
</evidence>
<evidence type="ECO:0000313" key="12">
    <source>
        <dbReference type="Proteomes" id="UP001387100"/>
    </source>
</evidence>
<dbReference type="Proteomes" id="UP001387100">
    <property type="component" value="Unassembled WGS sequence"/>
</dbReference>
<evidence type="ECO:0000256" key="5">
    <source>
        <dbReference type="ARBA" id="ARBA00023002"/>
    </source>
</evidence>
<accession>A0ABU8RJZ1</accession>
<keyword evidence="6 7" id="KW-0119">Carbohydrate metabolism</keyword>
<dbReference type="PANTHER" id="PTHR23429">
    <property type="entry name" value="GLUCOSE-6-PHOSPHATE 1-DEHYDROGENASE G6PD"/>
    <property type="match status" value="1"/>
</dbReference>
<comment type="catalytic activity">
    <reaction evidence="7">
        <text>D-glucose 6-phosphate + NADP(+) = 6-phospho-D-glucono-1,5-lactone + NADPH + H(+)</text>
        <dbReference type="Rhea" id="RHEA:15841"/>
        <dbReference type="ChEBI" id="CHEBI:15378"/>
        <dbReference type="ChEBI" id="CHEBI:57783"/>
        <dbReference type="ChEBI" id="CHEBI:57955"/>
        <dbReference type="ChEBI" id="CHEBI:58349"/>
        <dbReference type="ChEBI" id="CHEBI:61548"/>
        <dbReference type="EC" id="1.1.1.49"/>
    </reaction>
</comment>
<dbReference type="HAMAP" id="MF_00966">
    <property type="entry name" value="G6PD"/>
    <property type="match status" value="1"/>
</dbReference>
<gene>
    <name evidence="7" type="primary">zwf</name>
    <name evidence="11" type="ORF">WDZ17_08195</name>
</gene>
<feature type="binding site" evidence="7">
    <location>
        <position position="232"/>
    </location>
    <ligand>
        <name>substrate</name>
    </ligand>
</feature>
<dbReference type="EMBL" id="JBBIAA010000006">
    <property type="protein sequence ID" value="MEJ5945273.1"/>
    <property type="molecule type" value="Genomic_DNA"/>
</dbReference>
<feature type="region of interest" description="Disordered" evidence="8">
    <location>
        <begin position="1"/>
        <end position="20"/>
    </location>
</feature>
<evidence type="ECO:0000256" key="3">
    <source>
        <dbReference type="ARBA" id="ARBA00022526"/>
    </source>
</evidence>
<feature type="binding site" evidence="7">
    <location>
        <position position="342"/>
    </location>
    <ligand>
        <name>substrate</name>
    </ligand>
</feature>
<feature type="compositionally biased region" description="Low complexity" evidence="8">
    <location>
        <begin position="1"/>
        <end position="12"/>
    </location>
</feature>
<keyword evidence="12" id="KW-1185">Reference proteome</keyword>
<feature type="binding site" evidence="7">
    <location>
        <begin position="26"/>
        <end position="33"/>
    </location>
    <ligand>
        <name>NADP(+)</name>
        <dbReference type="ChEBI" id="CHEBI:58349"/>
    </ligand>
</feature>
<dbReference type="Gene3D" id="3.40.50.720">
    <property type="entry name" value="NAD(P)-binding Rossmann-like Domain"/>
    <property type="match status" value="1"/>
</dbReference>
<dbReference type="EC" id="1.1.1.49" evidence="7"/>
<dbReference type="PRINTS" id="PR00079">
    <property type="entry name" value="G6PDHDRGNASE"/>
</dbReference>
<dbReference type="Gene3D" id="3.30.360.10">
    <property type="entry name" value="Dihydrodipicolinate Reductase, domain 2"/>
    <property type="match status" value="1"/>
</dbReference>
<comment type="caution">
    <text evidence="7">Lacks conserved residue(s) required for the propagation of feature annotation.</text>
</comment>
<dbReference type="InterPro" id="IPR022674">
    <property type="entry name" value="G6P_DH_NAD-bd"/>
</dbReference>
<feature type="binding site" evidence="7">
    <location>
        <position position="60"/>
    </location>
    <ligand>
        <name>NADP(+)</name>
        <dbReference type="ChEBI" id="CHEBI:58349"/>
    </ligand>
</feature>
<dbReference type="PIRSF" id="PIRSF000110">
    <property type="entry name" value="G6PD"/>
    <property type="match status" value="1"/>
</dbReference>